<dbReference type="InterPro" id="IPR010982">
    <property type="entry name" value="Lambda_DNA-bd_dom_sf"/>
</dbReference>
<dbReference type="PROSITE" id="PS50943">
    <property type="entry name" value="HTH_CROC1"/>
    <property type="match status" value="1"/>
</dbReference>
<dbReference type="CDD" id="cd00093">
    <property type="entry name" value="HTH_XRE"/>
    <property type="match status" value="1"/>
</dbReference>
<gene>
    <name evidence="3" type="ORF">EPICR_20236</name>
</gene>
<dbReference type="Gene3D" id="3.40.1620.10">
    <property type="entry name" value="YefM-like domain"/>
    <property type="match status" value="1"/>
</dbReference>
<dbReference type="Pfam" id="PF01381">
    <property type="entry name" value="HTH_3"/>
    <property type="match status" value="1"/>
</dbReference>
<evidence type="ECO:0000313" key="3">
    <source>
        <dbReference type="EMBL" id="VEN73767.1"/>
    </source>
</evidence>
<dbReference type="AlphaFoldDB" id="A0A484HER1"/>
<evidence type="ECO:0000259" key="2">
    <source>
        <dbReference type="PROSITE" id="PS50943"/>
    </source>
</evidence>
<reference evidence="3" key="1">
    <citation type="submission" date="2019-01" db="EMBL/GenBank/DDBJ databases">
        <authorList>
            <consortium name="Genoscope - CEA"/>
            <person name="William W."/>
        </authorList>
    </citation>
    <scope>NUCLEOTIDE SEQUENCE</scope>
    <source>
        <strain evidence="3">CR-1</strain>
    </source>
</reference>
<dbReference type="SMART" id="SM00530">
    <property type="entry name" value="HTH_XRE"/>
    <property type="match status" value="1"/>
</dbReference>
<feature type="domain" description="HTH cro/C1-type" evidence="2">
    <location>
        <begin position="57"/>
        <end position="111"/>
    </location>
</feature>
<accession>A0A484HER1</accession>
<dbReference type="GO" id="GO:0003677">
    <property type="term" value="F:DNA binding"/>
    <property type="evidence" value="ECO:0007669"/>
    <property type="project" value="InterPro"/>
</dbReference>
<dbReference type="EMBL" id="CAACVI010000012">
    <property type="protein sequence ID" value="VEN73767.1"/>
    <property type="molecule type" value="Genomic_DNA"/>
</dbReference>
<comment type="similarity">
    <text evidence="1">Belongs to the phD/YefM antitoxin family.</text>
</comment>
<evidence type="ECO:0000256" key="1">
    <source>
        <dbReference type="ARBA" id="ARBA00009981"/>
    </source>
</evidence>
<dbReference type="InterPro" id="IPR001387">
    <property type="entry name" value="Cro/C1-type_HTH"/>
</dbReference>
<dbReference type="SUPFAM" id="SSF47413">
    <property type="entry name" value="lambda repressor-like DNA-binding domains"/>
    <property type="match status" value="1"/>
</dbReference>
<sequence>MDAHIEPQIIMREGKPAFAVIPWEEYQKLAAQNPRETDVWIPHEVVKANVIKGVSMIRAWREHLGMTQEELSKRAGMTQPALARLEKIDAKPRVATLKKIAAAMDISVEQIVD</sequence>
<proteinExistence type="inferred from homology"/>
<organism evidence="3">
    <name type="scientific">uncultured Desulfobacteraceae bacterium</name>
    <dbReference type="NCBI Taxonomy" id="218296"/>
    <lineage>
        <taxon>Bacteria</taxon>
        <taxon>Pseudomonadati</taxon>
        <taxon>Thermodesulfobacteriota</taxon>
        <taxon>Desulfobacteria</taxon>
        <taxon>Desulfobacterales</taxon>
        <taxon>Desulfobacteraceae</taxon>
        <taxon>environmental samples</taxon>
    </lineage>
</organism>
<dbReference type="SUPFAM" id="SSF143120">
    <property type="entry name" value="YefM-like"/>
    <property type="match status" value="1"/>
</dbReference>
<name>A0A484HER1_9BACT</name>
<dbReference type="InterPro" id="IPR036165">
    <property type="entry name" value="YefM-like_sf"/>
</dbReference>
<protein>
    <submittedName>
        <fullName evidence="3">Prevent-host-death family protein</fullName>
    </submittedName>
</protein>
<dbReference type="Gene3D" id="1.10.260.40">
    <property type="entry name" value="lambda repressor-like DNA-binding domains"/>
    <property type="match status" value="1"/>
</dbReference>